<dbReference type="Pfam" id="PF16267">
    <property type="entry name" value="DUF4920"/>
    <property type="match status" value="1"/>
</dbReference>
<dbReference type="InterPro" id="IPR032577">
    <property type="entry name" value="DUF4920"/>
</dbReference>
<sequence>VIAKTIAIYFISLEQKMKKLFLPSILFFILVSCTDRPYGHYGAAITDEVNDSYSAVMKNVGNRELENVSLTGEIIQTCAKKGCWLKMKVPEGDTLMVRFRDYGFFVPRQGVEGKKAIVKGSAFMDTVAVEMLRHYAEDAGESEKDILKITEPDYVLGFIADGVLIEK</sequence>
<proteinExistence type="predicted"/>
<evidence type="ECO:0000313" key="1">
    <source>
        <dbReference type="EMBL" id="SUZ59862.1"/>
    </source>
</evidence>
<reference evidence="1" key="1">
    <citation type="submission" date="2018-05" db="EMBL/GenBank/DDBJ databases">
        <authorList>
            <person name="Lanie J.A."/>
            <person name="Ng W.-L."/>
            <person name="Kazmierczak K.M."/>
            <person name="Andrzejewski T.M."/>
            <person name="Davidsen T.M."/>
            <person name="Wayne K.J."/>
            <person name="Tettelin H."/>
            <person name="Glass J.I."/>
            <person name="Rusch D."/>
            <person name="Podicherti R."/>
            <person name="Tsui H.-C.T."/>
            <person name="Winkler M.E."/>
        </authorList>
    </citation>
    <scope>NUCLEOTIDE SEQUENCE</scope>
</reference>
<name>A0A381NZ03_9ZZZZ</name>
<organism evidence="1">
    <name type="scientific">marine metagenome</name>
    <dbReference type="NCBI Taxonomy" id="408172"/>
    <lineage>
        <taxon>unclassified sequences</taxon>
        <taxon>metagenomes</taxon>
        <taxon>ecological metagenomes</taxon>
    </lineage>
</organism>
<dbReference type="AlphaFoldDB" id="A0A381NZ03"/>
<feature type="non-terminal residue" evidence="1">
    <location>
        <position position="1"/>
    </location>
</feature>
<gene>
    <name evidence="1" type="ORF">METZ01_LOCUS12716</name>
</gene>
<protein>
    <recommendedName>
        <fullName evidence="2">DUF4920 domain-containing protein</fullName>
    </recommendedName>
</protein>
<dbReference type="EMBL" id="UINC01000703">
    <property type="protein sequence ID" value="SUZ59862.1"/>
    <property type="molecule type" value="Genomic_DNA"/>
</dbReference>
<evidence type="ECO:0008006" key="2">
    <source>
        <dbReference type="Google" id="ProtNLM"/>
    </source>
</evidence>
<accession>A0A381NZ03</accession>